<reference evidence="1" key="1">
    <citation type="submission" date="2022-08" db="EMBL/GenBank/DDBJ databases">
        <title>Draft genome sequence of Lysinibacillus sp. strain KH24.</title>
        <authorList>
            <person name="Kanbe H."/>
            <person name="Itoh H."/>
        </authorList>
    </citation>
    <scope>NUCLEOTIDE SEQUENCE</scope>
    <source>
        <strain evidence="1">KH24</strain>
    </source>
</reference>
<evidence type="ECO:0000313" key="1">
    <source>
        <dbReference type="EMBL" id="GLC88238.1"/>
    </source>
</evidence>
<accession>A0ABQ5NIY5</accession>
<dbReference type="Proteomes" id="UP001065593">
    <property type="component" value="Unassembled WGS sequence"/>
</dbReference>
<comment type="caution">
    <text evidence="1">The sequence shown here is derived from an EMBL/GenBank/DDBJ whole genome shotgun (WGS) entry which is preliminary data.</text>
</comment>
<keyword evidence="2" id="KW-1185">Reference proteome</keyword>
<protein>
    <submittedName>
        <fullName evidence="1">Uncharacterized protein</fullName>
    </submittedName>
</protein>
<sequence length="91" mass="10309">MTIQIPTAAHLRVVAKQGYADYCKTVLEGPLFKRVLRKIDEAAQIGGTSWEYQMQSDDEQRELKVIAQKLEEVGGLACIFKIGYFAVSWEE</sequence>
<organism evidence="1 2">
    <name type="scientific">Lysinibacillus piscis</name>
    <dbReference type="NCBI Taxonomy" id="2518931"/>
    <lineage>
        <taxon>Bacteria</taxon>
        <taxon>Bacillati</taxon>
        <taxon>Bacillota</taxon>
        <taxon>Bacilli</taxon>
        <taxon>Bacillales</taxon>
        <taxon>Bacillaceae</taxon>
        <taxon>Lysinibacillus</taxon>
    </lineage>
</organism>
<dbReference type="RefSeq" id="WP_264988002.1">
    <property type="nucleotide sequence ID" value="NZ_BRZA01000002.1"/>
</dbReference>
<name>A0ABQ5NIY5_9BACI</name>
<proteinExistence type="predicted"/>
<evidence type="ECO:0000313" key="2">
    <source>
        <dbReference type="Proteomes" id="UP001065593"/>
    </source>
</evidence>
<gene>
    <name evidence="1" type="ORF">LYSBPC_13650</name>
</gene>
<dbReference type="EMBL" id="BRZA01000002">
    <property type="protein sequence ID" value="GLC88238.1"/>
    <property type="molecule type" value="Genomic_DNA"/>
</dbReference>